<comment type="caution">
    <text evidence="1">The sequence shown here is derived from an EMBL/GenBank/DDBJ whole genome shotgun (WGS) entry which is preliminary data.</text>
</comment>
<evidence type="ECO:0000313" key="1">
    <source>
        <dbReference type="EMBL" id="MDC8829382.1"/>
    </source>
</evidence>
<evidence type="ECO:0008006" key="3">
    <source>
        <dbReference type="Google" id="ProtNLM"/>
    </source>
</evidence>
<evidence type="ECO:0000313" key="2">
    <source>
        <dbReference type="Proteomes" id="UP001218788"/>
    </source>
</evidence>
<reference evidence="1 2" key="1">
    <citation type="submission" date="2022-10" db="EMBL/GenBank/DDBJ databases">
        <title>Alteromonas sp. chi3 Genome sequencing.</title>
        <authorList>
            <person name="Park S."/>
        </authorList>
    </citation>
    <scope>NUCLEOTIDE SEQUENCE [LARGE SCALE GENOMIC DNA]</scope>
    <source>
        <strain evidence="2">chi3</strain>
    </source>
</reference>
<sequence length="417" mass="48868">MTLQDVKEKFKELYSKYWLEVVDEHEDEIFFQSRGGFTIKASSDDLRSYLDFETRKSSYIHEPFETCLCSKDHFEQMITSGNRYGTFLNMRRGQKITFGNHETDSYYVEISEASLDYKNYLRFNEYFLMRTLDRIRMNVGRGRADQDRDIGFYVYAPLTIKVCGLSETSPQKLAEKSLEIIEGCLFNVSYLKGIALVLEEEFPHRQPIGDDFKYEDHDFGSELPLPRSSVNRDVARFYQRGMVVEDSINQFLSYYQVLEYYFLSVSDEELYRKLTTIYNDPGFKSSPKHLDKVIQSTLNHKRESDETEMLRLVIAKHVSEDDLVEFIGAYEDHLGEKLFTKKRKMFGELTEIRLTTGHVIGNVSKRVKLIRNALVHSSDRYNRNENFVPTRQAELEIRKEVPLVKLLAEKVIISTAQ</sequence>
<dbReference type="RefSeq" id="WP_273637746.1">
    <property type="nucleotide sequence ID" value="NZ_JAQQXP010000001.1"/>
</dbReference>
<protein>
    <recommendedName>
        <fullName evidence="3">ApeA N-terminal domain-containing protein</fullName>
    </recommendedName>
</protein>
<gene>
    <name evidence="1" type="ORF">OIK42_01280</name>
</gene>
<organism evidence="1 2">
    <name type="scientific">Alteromonas gilva</name>
    <dbReference type="NCBI Taxonomy" id="2987522"/>
    <lineage>
        <taxon>Bacteria</taxon>
        <taxon>Pseudomonadati</taxon>
        <taxon>Pseudomonadota</taxon>
        <taxon>Gammaproteobacteria</taxon>
        <taxon>Alteromonadales</taxon>
        <taxon>Alteromonadaceae</taxon>
        <taxon>Alteromonas/Salinimonas group</taxon>
        <taxon>Alteromonas</taxon>
    </lineage>
</organism>
<dbReference type="EMBL" id="JAQQXP010000001">
    <property type="protein sequence ID" value="MDC8829382.1"/>
    <property type="molecule type" value="Genomic_DNA"/>
</dbReference>
<accession>A0ABT5KXL7</accession>
<dbReference type="Proteomes" id="UP001218788">
    <property type="component" value="Unassembled WGS sequence"/>
</dbReference>
<proteinExistence type="predicted"/>
<keyword evidence="2" id="KW-1185">Reference proteome</keyword>
<name>A0ABT5KXL7_9ALTE</name>